<dbReference type="RefSeq" id="WP_187573536.1">
    <property type="nucleotide sequence ID" value="NZ_CP060731.1"/>
</dbReference>
<dbReference type="AlphaFoldDB" id="A0A7G9TD92"/>
<reference evidence="2 3" key="1">
    <citation type="submission" date="2020-08" db="EMBL/GenBank/DDBJ databases">
        <title>Streptomycin Non-resistant strain, P. mexicana.</title>
        <authorList>
            <person name="Ganesh-Kumar S."/>
            <person name="Zhe T."/>
            <person name="Yu Z."/>
            <person name="Min Y."/>
        </authorList>
    </citation>
    <scope>NUCLEOTIDE SEQUENCE [LARGE SCALE GENOMIC DNA]</scope>
    <source>
        <strain evidence="2 3">GTZY2</strain>
    </source>
</reference>
<evidence type="ECO:0000313" key="3">
    <source>
        <dbReference type="Proteomes" id="UP000515838"/>
    </source>
</evidence>
<feature type="compositionally biased region" description="Basic residues" evidence="1">
    <location>
        <begin position="38"/>
        <end position="47"/>
    </location>
</feature>
<evidence type="ECO:0000256" key="1">
    <source>
        <dbReference type="SAM" id="MobiDB-lite"/>
    </source>
</evidence>
<name>A0A7G9TD92_PSEMX</name>
<feature type="compositionally biased region" description="Polar residues" evidence="1">
    <location>
        <begin position="23"/>
        <end position="32"/>
    </location>
</feature>
<evidence type="ECO:0000313" key="2">
    <source>
        <dbReference type="EMBL" id="QNN78067.1"/>
    </source>
</evidence>
<gene>
    <name evidence="2" type="ORF">IAE60_01055</name>
</gene>
<dbReference type="Proteomes" id="UP000515838">
    <property type="component" value="Chromosome"/>
</dbReference>
<dbReference type="GeneID" id="81469531"/>
<feature type="region of interest" description="Disordered" evidence="1">
    <location>
        <begin position="1"/>
        <end position="47"/>
    </location>
</feature>
<sequence length="1210" mass="133388">MDEDGVADPRAARPVQLREASGDSGNDLTQINPGAAKKGSRSLKQGKKKKAISLISGVIAQSRFGRHERLSKSDRISTRKRAEPDSVLRAFAFRVGLDKALLEARGRLTTSQVEAFFKDVERLLAIDAARFDNVPIGFAHLSHMHDAPEKSLKFELNWLAERMASSSARLNAFLASRSVIEQDLLNGQFDRASERLGDLETREGVSLWSTSLRIAVAQELQGDEGQKQIAADIRKHYPKGILQFLARNWSQRAERSVPIGWFLDNATRRLGALAEGDVRTYLSYKLLSEWPKADKSVASILRTEQSHHVFDMYETLVSALQHFAISATSKAQRLLAAGALKRMQTINDFRLCKLAQSFGVPDWPHSAPVAPTGISDLLITGAAASAYRAVRSARNDEARSGFTVLTRSLILSSARQPRLPAHKSTDLESRIALALVAQADPLRFAADVDIDAARKLGHLYACIPAGTATRALHAALNASSATDHFSLLKLAILNFGHVSFMDVAINADQKDDVQKYLATIPAGKTRALANLFGKHAQSNEQDEIEPGAKAYALACAAHLAGNYDAVEAFIGPALQSQSVLLSNASTTLALSAYGANGNLAPAAALISTELAVKGRRPDSLPIRSALADLKWDDVKPFAADIAISNAFAALSDIEPTDKTRTIRTFALQKVLRTLGIDKPSKVRSIARKERTAEYAYFLYRACSTDVLDMIGPLKGSRAVLEERREIYSALVELNPALAEEYRYQVLTISKEIRIGQGRQTIDASRVHVDIGALKSILRRDLIDTYSRYAQLVRDEGPAESFDDVIRNMSKPEVLVKQLLAASDRESDVLLILMMRQARDSYLFNIPHGLDSYLSKRVRHGSIVGHLRAPVEAEGMITQQHIDGTYKDNVKWGHVIATARDPEELIRAFNSFAKSLDQYLLRLKDVLLHVRSEERPIGMFDIKFAPLQYRLVRAVASRDPTIEMFLETVLATLRGLLNVSLQAAHTQIRTDASRDIGELFNQLRVAVYNSLPPGNDRADLIGALNNASANAQAAVKSAANWFVPTETEDVKFALDVVYEIALTSVRSFTPGFEPELTFKDDTGLQFTVQQMPVVQDVLYDVLSNVAKHSSMLSPRVSITASYDANQELLSFFVTNQIAEDRDIALLRAKLSDTRSKLRDPAYLARARTEGKSGIAKLASTVFQSEHGKLHFDVNDKCEFVLELALSVHRDQ</sequence>
<protein>
    <submittedName>
        <fullName evidence="2">Uncharacterized protein</fullName>
    </submittedName>
</protein>
<dbReference type="EMBL" id="CP060731">
    <property type="protein sequence ID" value="QNN78067.1"/>
    <property type="molecule type" value="Genomic_DNA"/>
</dbReference>
<proteinExistence type="predicted"/>
<accession>A0A7G9TD92</accession>
<organism evidence="2 3">
    <name type="scientific">Pseudoxanthomonas mexicana</name>
    <dbReference type="NCBI Taxonomy" id="128785"/>
    <lineage>
        <taxon>Bacteria</taxon>
        <taxon>Pseudomonadati</taxon>
        <taxon>Pseudomonadota</taxon>
        <taxon>Gammaproteobacteria</taxon>
        <taxon>Lysobacterales</taxon>
        <taxon>Lysobacteraceae</taxon>
        <taxon>Pseudoxanthomonas</taxon>
    </lineage>
</organism>